<reference evidence="2 3" key="1">
    <citation type="submission" date="2015-01" db="EMBL/GenBank/DDBJ databases">
        <title>Enhanced salinomycin production by adjusting the supply of polyketide extender units in Streptomyce albus DSM 41398.</title>
        <authorList>
            <person name="Lu C."/>
        </authorList>
    </citation>
    <scope>NUCLEOTIDE SEQUENCE [LARGE SCALE GENOMIC DNA]</scope>
    <source>
        <strain evidence="3">ATCC 21838 / DSM 41398 / FERM P-419 / JCM 4703 / NBRC 107858</strain>
    </source>
</reference>
<keyword evidence="3" id="KW-1185">Reference proteome</keyword>
<dbReference type="EMBL" id="CP010519">
    <property type="protein sequence ID" value="AJE86732.1"/>
    <property type="molecule type" value="Genomic_DNA"/>
</dbReference>
<dbReference type="KEGG" id="sals:SLNWT_6356"/>
<accession>A0A0B5F8C7</accession>
<evidence type="ECO:0000313" key="2">
    <source>
        <dbReference type="EMBL" id="AJE86732.1"/>
    </source>
</evidence>
<evidence type="ECO:0000256" key="1">
    <source>
        <dbReference type="SAM" id="MobiDB-lite"/>
    </source>
</evidence>
<dbReference type="Proteomes" id="UP000031523">
    <property type="component" value="Chromosome"/>
</dbReference>
<organism evidence="2 3">
    <name type="scientific">Streptomyces albus (strain ATCC 21838 / DSM 41398 / FERM P-419 / JCM 4703 / NBRC 107858)</name>
    <dbReference type="NCBI Taxonomy" id="1081613"/>
    <lineage>
        <taxon>Bacteria</taxon>
        <taxon>Bacillati</taxon>
        <taxon>Actinomycetota</taxon>
        <taxon>Actinomycetes</taxon>
        <taxon>Kitasatosporales</taxon>
        <taxon>Streptomycetaceae</taxon>
        <taxon>Streptomyces</taxon>
    </lineage>
</organism>
<proteinExistence type="predicted"/>
<name>A0A0B5F8C7_STRA4</name>
<gene>
    <name evidence="2" type="ORF">SLNWT_6356</name>
</gene>
<dbReference type="AlphaFoldDB" id="A0A0B5F8C7"/>
<evidence type="ECO:0000313" key="3">
    <source>
        <dbReference type="Proteomes" id="UP000031523"/>
    </source>
</evidence>
<sequence length="45" mass="4590">MLLTCHCFRRVRTGRSYGRRAGPGGGPPPGRGGGEAVSGYGAARS</sequence>
<feature type="region of interest" description="Disordered" evidence="1">
    <location>
        <begin position="14"/>
        <end position="45"/>
    </location>
</feature>
<protein>
    <submittedName>
        <fullName evidence="2">Uncharacterized protein</fullName>
    </submittedName>
</protein>